<dbReference type="SUPFAM" id="SSF82185">
    <property type="entry name" value="Histone H3 K4-specific methyltransferase SET7/9 N-terminal domain"/>
    <property type="match status" value="1"/>
</dbReference>
<sequence>MHFTSNVYNGIFLKNNKYDNCVYMVVDDYMFVLKNLDKVKESDKYICNNVMIVDIVDKYDPYIQYETVILNDTYNIGDAICDYDTGIECFKMPIRAYFEGLDTSNYTGYYYNWHDNGNLKLRGHFNNGFRYGQWDFYHENGELNYSQIY</sequence>
<evidence type="ECO:0000313" key="1">
    <source>
        <dbReference type="EMBL" id="QHT26288.1"/>
    </source>
</evidence>
<organism evidence="1">
    <name type="scientific">viral metagenome</name>
    <dbReference type="NCBI Taxonomy" id="1070528"/>
    <lineage>
        <taxon>unclassified sequences</taxon>
        <taxon>metagenomes</taxon>
        <taxon>organismal metagenomes</taxon>
    </lineage>
</organism>
<name>A0A6C0EBN8_9ZZZZ</name>
<dbReference type="AlphaFoldDB" id="A0A6C0EBN8"/>
<proteinExistence type="predicted"/>
<reference evidence="1" key="1">
    <citation type="journal article" date="2020" name="Nature">
        <title>Giant virus diversity and host interactions through global metagenomics.</title>
        <authorList>
            <person name="Schulz F."/>
            <person name="Roux S."/>
            <person name="Paez-Espino D."/>
            <person name="Jungbluth S."/>
            <person name="Walsh D.A."/>
            <person name="Denef V.J."/>
            <person name="McMahon K.D."/>
            <person name="Konstantinidis K.T."/>
            <person name="Eloe-Fadrosh E.A."/>
            <person name="Kyrpides N.C."/>
            <person name="Woyke T."/>
        </authorList>
    </citation>
    <scope>NUCLEOTIDE SEQUENCE</scope>
    <source>
        <strain evidence="1">GVMAG-M-3300023179-27</strain>
    </source>
</reference>
<dbReference type="EMBL" id="MN739783">
    <property type="protein sequence ID" value="QHT26288.1"/>
    <property type="molecule type" value="Genomic_DNA"/>
</dbReference>
<accession>A0A6C0EBN8</accession>
<protein>
    <submittedName>
        <fullName evidence="1">Uncharacterized protein</fullName>
    </submittedName>
</protein>
<dbReference type="Gene3D" id="2.20.110.10">
    <property type="entry name" value="Histone H3 K4-specific methyltransferase SET7/9 N-terminal domain"/>
    <property type="match status" value="1"/>
</dbReference>